<evidence type="ECO:0000313" key="1">
    <source>
        <dbReference type="EMBL" id="RDE07800.1"/>
    </source>
</evidence>
<sequence length="523" mass="58157">MQKNDEKLWNLVVDVAKPDAQLEFVKTIVQDLASHYEQAGELPECREIRTFYKGEFIALRIHPMGAIGEKLKPLAAFMENPSFEENFHVSPATLLDSRHARNEDSERARPSAALKLFYDGFPVLTIAKELDRLNINMDDFEHSIVILTAKVPRIWERVRRFAGKVTETFPSRESAGGTRTKKGRVKANAHRQEKLRQRQEKASPIGKLGLLLPKATIRPVEVNEAAAGLGGGVLLTPIRGKKQLSGGYPSRKVLETLRVGLGVQVVLAEHGLWSLLGDRHRAIELLDRPLLKTHKHLRELGLEALPTWTALDNERAVRNWAEARFQDHVRPRREDAMSAQIEAEMASVIILSKALAHAERIVVAHDHAEAVETDEAAAIIEQAYEDSSYSAPGLDELFQIAVFGNINSSTFWGVPGPTYVELFEAARAMGRVQAGAEAILSPPILRVVLEGRDATSFPDTAHGDVMKFVRVAALAIAGSVGEDNLWPALEKARDTGQYVLIERRARRPVLISAKRAAKVMRQR</sequence>
<accession>A0A369W368</accession>
<dbReference type="Proteomes" id="UP000253759">
    <property type="component" value="Unassembled WGS sequence"/>
</dbReference>
<organism evidence="1 2">
    <name type="scientific">Pelagibacterium lacus</name>
    <dbReference type="NCBI Taxonomy" id="2282655"/>
    <lineage>
        <taxon>Bacteria</taxon>
        <taxon>Pseudomonadati</taxon>
        <taxon>Pseudomonadota</taxon>
        <taxon>Alphaproteobacteria</taxon>
        <taxon>Hyphomicrobiales</taxon>
        <taxon>Devosiaceae</taxon>
        <taxon>Pelagibacterium</taxon>
    </lineage>
</organism>
<dbReference type="EMBL" id="QQNH01000034">
    <property type="protein sequence ID" value="RDE07800.1"/>
    <property type="molecule type" value="Genomic_DNA"/>
</dbReference>
<dbReference type="AlphaFoldDB" id="A0A369W368"/>
<evidence type="ECO:0000313" key="2">
    <source>
        <dbReference type="Proteomes" id="UP000253759"/>
    </source>
</evidence>
<gene>
    <name evidence="1" type="ORF">DVH29_14825</name>
</gene>
<dbReference type="RefSeq" id="WP_114646970.1">
    <property type="nucleotide sequence ID" value="NZ_QQNH01000034.1"/>
</dbReference>
<comment type="caution">
    <text evidence="1">The sequence shown here is derived from an EMBL/GenBank/DDBJ whole genome shotgun (WGS) entry which is preliminary data.</text>
</comment>
<protein>
    <submittedName>
        <fullName evidence="1">Uncharacterized protein</fullName>
    </submittedName>
</protein>
<proteinExistence type="predicted"/>
<name>A0A369W368_9HYPH</name>
<keyword evidence="2" id="KW-1185">Reference proteome</keyword>
<reference evidence="2" key="1">
    <citation type="submission" date="2018-07" db="EMBL/GenBank/DDBJ databases">
        <authorList>
            <person name="Liu B.-T."/>
            <person name="Du Z."/>
        </authorList>
    </citation>
    <scope>NUCLEOTIDE SEQUENCE [LARGE SCALE GENOMIC DNA]</scope>
    <source>
        <strain evidence="2">XYN52</strain>
    </source>
</reference>